<evidence type="ECO:0000313" key="3">
    <source>
        <dbReference type="Proteomes" id="UP001172159"/>
    </source>
</evidence>
<keyword evidence="3" id="KW-1185">Reference proteome</keyword>
<comment type="caution">
    <text evidence="2">The sequence shown here is derived from an EMBL/GenBank/DDBJ whole genome shotgun (WGS) entry which is preliminary data.</text>
</comment>
<reference evidence="2" key="1">
    <citation type="submission" date="2023-06" db="EMBL/GenBank/DDBJ databases">
        <title>Genome-scale phylogeny and comparative genomics of the fungal order Sordariales.</title>
        <authorList>
            <consortium name="Lawrence Berkeley National Laboratory"/>
            <person name="Hensen N."/>
            <person name="Bonometti L."/>
            <person name="Westerberg I."/>
            <person name="Brannstrom I.O."/>
            <person name="Guillou S."/>
            <person name="Cros-Aarteil S."/>
            <person name="Calhoun S."/>
            <person name="Haridas S."/>
            <person name="Kuo A."/>
            <person name="Mondo S."/>
            <person name="Pangilinan J."/>
            <person name="Riley R."/>
            <person name="Labutti K."/>
            <person name="Andreopoulos B."/>
            <person name="Lipzen A."/>
            <person name="Chen C."/>
            <person name="Yanf M."/>
            <person name="Daum C."/>
            <person name="Ng V."/>
            <person name="Clum A."/>
            <person name="Steindorff A."/>
            <person name="Ohm R."/>
            <person name="Martin F."/>
            <person name="Silar P."/>
            <person name="Natvig D."/>
            <person name="Lalanne C."/>
            <person name="Gautier V."/>
            <person name="Ament-Velasquez S.L."/>
            <person name="Kruys A."/>
            <person name="Hutchinson M.I."/>
            <person name="Powell A.J."/>
            <person name="Barry K."/>
            <person name="Miller A.N."/>
            <person name="Grigoriev I.V."/>
            <person name="Debuchy R."/>
            <person name="Gladieux P."/>
            <person name="Thoren M.H."/>
            <person name="Johannesson H."/>
        </authorList>
    </citation>
    <scope>NUCLEOTIDE SEQUENCE</scope>
    <source>
        <strain evidence="2">CBS 540.89</strain>
    </source>
</reference>
<proteinExistence type="predicted"/>
<feature type="region of interest" description="Disordered" evidence="1">
    <location>
        <begin position="399"/>
        <end position="420"/>
    </location>
</feature>
<feature type="compositionally biased region" description="Low complexity" evidence="1">
    <location>
        <begin position="411"/>
        <end position="420"/>
    </location>
</feature>
<accession>A0AA39ZS99</accession>
<dbReference type="EMBL" id="JAUKTV010000025">
    <property type="protein sequence ID" value="KAK0702549.1"/>
    <property type="molecule type" value="Genomic_DNA"/>
</dbReference>
<name>A0AA39ZS99_9PEZI</name>
<evidence type="ECO:0000256" key="1">
    <source>
        <dbReference type="SAM" id="MobiDB-lite"/>
    </source>
</evidence>
<dbReference type="AlphaFoldDB" id="A0AA39ZS99"/>
<protein>
    <submittedName>
        <fullName evidence="2">Uncharacterized protein</fullName>
    </submittedName>
</protein>
<dbReference type="Proteomes" id="UP001172159">
    <property type="component" value="Unassembled WGS sequence"/>
</dbReference>
<evidence type="ECO:0000313" key="2">
    <source>
        <dbReference type="EMBL" id="KAK0702549.1"/>
    </source>
</evidence>
<organism evidence="2 3">
    <name type="scientific">Apiosordaria backusii</name>
    <dbReference type="NCBI Taxonomy" id="314023"/>
    <lineage>
        <taxon>Eukaryota</taxon>
        <taxon>Fungi</taxon>
        <taxon>Dikarya</taxon>
        <taxon>Ascomycota</taxon>
        <taxon>Pezizomycotina</taxon>
        <taxon>Sordariomycetes</taxon>
        <taxon>Sordariomycetidae</taxon>
        <taxon>Sordariales</taxon>
        <taxon>Lasiosphaeriaceae</taxon>
        <taxon>Apiosordaria</taxon>
    </lineage>
</organism>
<sequence length="420" mass="47435">MTSAGPLTTLPTELRHQILASVIWTPTATPPDCRSIFRENLRVRLRDDWDIWVPANPPQSAALSVLLTCRCLRNDVQHLLKSSNVQHHPYEIDIVFIPKCGLFPTWICCPLPSQVNLDSLQASFRIMEVEDIDEEGPSKGEFLRHYRGVASDFNAGHCYPNSSPGSWNFYRLLASFLALGPRGLTSPAYQSRHRGSLSTCRRSLRHLIISVTSKEETEIDEKRWARHYSGPARFLIDDQPDLPYGSLGEDLIFPGPSQESPYAWTGHTDLSTVRGMSLREGRLTLGDADRLGLYLANTLWALLDFKWLSRGFGLVVYEGILDDITFYVDGEPRPRFDMDNLLLLEPQRDRTSTPEIAAALQRWKVWVMKWRNKLREGAVLDEPRPSLPFVRYVPRIGASYAPDSESDMDSESGSGSGSDT</sequence>
<gene>
    <name evidence="2" type="ORF">B0T21DRAFT_378537</name>
</gene>